<name>A0AAU4K0W2_9NOCA</name>
<dbReference type="GO" id="GO:0004386">
    <property type="term" value="F:helicase activity"/>
    <property type="evidence" value="ECO:0007669"/>
    <property type="project" value="UniProtKB-KW"/>
</dbReference>
<dbReference type="InterPro" id="IPR032830">
    <property type="entry name" value="XPB/Ssl2_N"/>
</dbReference>
<dbReference type="Pfam" id="PF13625">
    <property type="entry name" value="Helicase_C_3"/>
    <property type="match status" value="1"/>
</dbReference>
<keyword evidence="3" id="KW-0067">ATP-binding</keyword>
<evidence type="ECO:0000259" key="2">
    <source>
        <dbReference type="Pfam" id="PF13625"/>
    </source>
</evidence>
<keyword evidence="3" id="KW-0347">Helicase</keyword>
<evidence type="ECO:0000313" key="3">
    <source>
        <dbReference type="EMBL" id="WUM19663.1"/>
    </source>
</evidence>
<feature type="domain" description="Helicase XPB/Ssl2 N-terminal" evidence="2">
    <location>
        <begin position="503"/>
        <end position="624"/>
    </location>
</feature>
<gene>
    <name evidence="3" type="ORF">OG579_18480</name>
</gene>
<dbReference type="EMBL" id="CP108021">
    <property type="protein sequence ID" value="WUM19663.1"/>
    <property type="molecule type" value="Genomic_DNA"/>
</dbReference>
<evidence type="ECO:0000256" key="1">
    <source>
        <dbReference type="SAM" id="MobiDB-lite"/>
    </source>
</evidence>
<organism evidence="3 4">
    <name type="scientific">Williamsia herbipolensis</name>
    <dbReference type="NCBI Taxonomy" id="1603258"/>
    <lineage>
        <taxon>Bacteria</taxon>
        <taxon>Bacillati</taxon>
        <taxon>Actinomycetota</taxon>
        <taxon>Actinomycetes</taxon>
        <taxon>Mycobacteriales</taxon>
        <taxon>Nocardiaceae</taxon>
        <taxon>Williamsia</taxon>
    </lineage>
</organism>
<protein>
    <submittedName>
        <fullName evidence="3">Helicase-associated domain-containing protein</fullName>
    </submittedName>
</protein>
<accession>A0AAU4K0W2</accession>
<dbReference type="RefSeq" id="WP_328857131.1">
    <property type="nucleotide sequence ID" value="NZ_CP108021.1"/>
</dbReference>
<dbReference type="KEGG" id="whr:OG579_18480"/>
<sequence>MSSGDRRDGSIDAAGPGGLAADLGARTDDQLVALMAARPDLASPPPAGTAVLAQRALAGPSINLAADDLDLLTVAVAEQTIRLGTDTDRRRIGVPTSVDAVVGALDGRAEKDDIVARLDLLRTRALVWGTDTELMTGAHTPALLPTRALHLTGPLADRTLADIAETLSSVSERERELLDTLATGSPLGRTRDAAPDADPQRPVPRLVSLGLLARVDDQTVELPPVLGQLLRGEKPSEPHDLREPALVPVTGARKFTVADVEAAAGGEALELLRHLTDTVDALGTTPALVLRAGGLGVRELRKLSKTTGIDATRQGFVVELLAGARFIDSGFPDPPLESGEPAWAPTVSADPWLHQPPERRWFAIADAWLTLPRRPWQIGEASTEGAPIPSLAGDLYDVSAVVERRMVLTALAAGATGKSIDPDALMALIAWRHPRWQRRLSRRLVDATLEEARALGLVAHGALTASGRALLTMAERDVTAVDVDKPVVAAMAKALPDPIDFFLTQADLTVTAPGPLTAELSAELALVADLESGGAASVYRVTDTSVRRALDTGRTGTELLGFFTAHSKTPVPQSLEYLIDDVARRHGQLRVGVASSFIRCEDATTLAAVLSSPVTEALALRALAPTVAVSQAPLRQVLDELRAAGFAPAGEDSAGDLVDLRERGARVPIQRNQRRSARRPPTPNADQLATVVTRMRMQDTAVSAVPAHSTSAVRAGGGEPATALLQLAMRVGREVRIGYVDAHGSASKHVVVPKLVGAGQLVVNDADGADERYALHRITSVELLEGS</sequence>
<evidence type="ECO:0000313" key="4">
    <source>
        <dbReference type="Proteomes" id="UP001432128"/>
    </source>
</evidence>
<keyword evidence="3" id="KW-0378">Hydrolase</keyword>
<feature type="region of interest" description="Disordered" evidence="1">
    <location>
        <begin position="182"/>
        <end position="202"/>
    </location>
</feature>
<keyword evidence="3" id="KW-0547">Nucleotide-binding</keyword>
<feature type="region of interest" description="Disordered" evidence="1">
    <location>
        <begin position="1"/>
        <end position="22"/>
    </location>
</feature>
<proteinExistence type="predicted"/>
<dbReference type="AlphaFoldDB" id="A0AAU4K0W2"/>
<reference evidence="3 4" key="1">
    <citation type="submission" date="2022-10" db="EMBL/GenBank/DDBJ databases">
        <title>The complete genomes of actinobacterial strains from the NBC collection.</title>
        <authorList>
            <person name="Joergensen T.S."/>
            <person name="Alvarez Arevalo M."/>
            <person name="Sterndorff E.B."/>
            <person name="Faurdal D."/>
            <person name="Vuksanovic O."/>
            <person name="Mourched A.-S."/>
            <person name="Charusanti P."/>
            <person name="Shaw S."/>
            <person name="Blin K."/>
            <person name="Weber T."/>
        </authorList>
    </citation>
    <scope>NUCLEOTIDE SEQUENCE [LARGE SCALE GENOMIC DNA]</scope>
    <source>
        <strain evidence="3 4">NBC_00319</strain>
    </source>
</reference>
<keyword evidence="4" id="KW-1185">Reference proteome</keyword>
<feature type="compositionally biased region" description="Basic and acidic residues" evidence="1">
    <location>
        <begin position="1"/>
        <end position="10"/>
    </location>
</feature>
<dbReference type="Proteomes" id="UP001432128">
    <property type="component" value="Chromosome"/>
</dbReference>